<sequence length="226" mass="26004">MATTGADDWKTPLGVYERAIRELIKTRQEMQAELESIKAMQASQIENLKEEIERYQIETQTLKAELGVTKERLNTVQKIADESLSSKEALNEVIRLTKDRVSNMEKSAEDVQREIDSLKSDPKQQINNLRIEHGVWEGTAKNTPGWSILDGDGRRVFRSYIRFEQGFSQPPQVVVGISYFDIIRKSNSRLKVKVAEIDKNGFYFHLQTYLNTQIWAAGVNWLAYGY</sequence>
<dbReference type="AlphaFoldDB" id="A0A926VCL3"/>
<dbReference type="SUPFAM" id="SSF58100">
    <property type="entry name" value="Bacterial hemolysins"/>
    <property type="match status" value="1"/>
</dbReference>
<evidence type="ECO:0000259" key="2">
    <source>
        <dbReference type="Pfam" id="PF09458"/>
    </source>
</evidence>
<dbReference type="GO" id="GO:0030246">
    <property type="term" value="F:carbohydrate binding"/>
    <property type="evidence" value="ECO:0007669"/>
    <property type="project" value="InterPro"/>
</dbReference>
<reference evidence="3" key="1">
    <citation type="journal article" date="2015" name="ISME J.">
        <title>Draft Genome Sequence of Streptomyces incarnatus NRRL8089, which Produces the Nucleoside Antibiotic Sinefungin.</title>
        <authorList>
            <person name="Oshima K."/>
            <person name="Hattori M."/>
            <person name="Shimizu H."/>
            <person name="Fukuda K."/>
            <person name="Nemoto M."/>
            <person name="Inagaki K."/>
            <person name="Tamura T."/>
        </authorList>
    </citation>
    <scope>NUCLEOTIDE SEQUENCE</scope>
    <source>
        <strain evidence="3">FACHB-1375</strain>
    </source>
</reference>
<evidence type="ECO:0000256" key="1">
    <source>
        <dbReference type="SAM" id="Coils"/>
    </source>
</evidence>
<dbReference type="Gene3D" id="2.60.40.2080">
    <property type="match status" value="1"/>
</dbReference>
<accession>A0A926VCL3</accession>
<proteinExistence type="predicted"/>
<name>A0A926VCL3_9CYAN</name>
<comment type="caution">
    <text evidence="3">The sequence shown here is derived from an EMBL/GenBank/DDBJ whole genome shotgun (WGS) entry which is preliminary data.</text>
</comment>
<protein>
    <recommendedName>
        <fullName evidence="2">H-type lectin domain-containing protein</fullName>
    </recommendedName>
</protein>
<feature type="domain" description="H-type lectin" evidence="2">
    <location>
        <begin position="160"/>
        <end position="224"/>
    </location>
</feature>
<feature type="coiled-coil region" evidence="1">
    <location>
        <begin position="94"/>
        <end position="121"/>
    </location>
</feature>
<dbReference type="SUPFAM" id="SSF141086">
    <property type="entry name" value="Agglutinin HPA-like"/>
    <property type="match status" value="1"/>
</dbReference>
<evidence type="ECO:0000313" key="3">
    <source>
        <dbReference type="EMBL" id="MBD2181225.1"/>
    </source>
</evidence>
<dbReference type="InterPro" id="IPR019019">
    <property type="entry name" value="H-type_lectin_domain"/>
</dbReference>
<organism evidence="3 4">
    <name type="scientific">Aerosakkonema funiforme FACHB-1375</name>
    <dbReference type="NCBI Taxonomy" id="2949571"/>
    <lineage>
        <taxon>Bacteria</taxon>
        <taxon>Bacillati</taxon>
        <taxon>Cyanobacteriota</taxon>
        <taxon>Cyanophyceae</taxon>
        <taxon>Oscillatoriophycideae</taxon>
        <taxon>Aerosakkonematales</taxon>
        <taxon>Aerosakkonemataceae</taxon>
        <taxon>Aerosakkonema</taxon>
    </lineage>
</organism>
<feature type="coiled-coil region" evidence="1">
    <location>
        <begin position="13"/>
        <end position="65"/>
    </location>
</feature>
<dbReference type="Pfam" id="PF09458">
    <property type="entry name" value="H_lectin"/>
    <property type="match status" value="1"/>
</dbReference>
<keyword evidence="1" id="KW-0175">Coiled coil</keyword>
<dbReference type="RefSeq" id="WP_190463984.1">
    <property type="nucleotide sequence ID" value="NZ_JACJPW010000017.1"/>
</dbReference>
<dbReference type="GO" id="GO:0007155">
    <property type="term" value="P:cell adhesion"/>
    <property type="evidence" value="ECO:0007669"/>
    <property type="project" value="InterPro"/>
</dbReference>
<dbReference type="EMBL" id="JACJPW010000017">
    <property type="protein sequence ID" value="MBD2181225.1"/>
    <property type="molecule type" value="Genomic_DNA"/>
</dbReference>
<evidence type="ECO:0000313" key="4">
    <source>
        <dbReference type="Proteomes" id="UP000641646"/>
    </source>
</evidence>
<keyword evidence="4" id="KW-1185">Reference proteome</keyword>
<gene>
    <name evidence="3" type="ORF">H6G03_08930</name>
</gene>
<dbReference type="Proteomes" id="UP000641646">
    <property type="component" value="Unassembled WGS sequence"/>
</dbReference>
<reference evidence="3" key="2">
    <citation type="submission" date="2020-08" db="EMBL/GenBank/DDBJ databases">
        <authorList>
            <person name="Chen M."/>
            <person name="Teng W."/>
            <person name="Zhao L."/>
            <person name="Hu C."/>
            <person name="Zhou Y."/>
            <person name="Han B."/>
            <person name="Song L."/>
            <person name="Shu W."/>
        </authorList>
    </citation>
    <scope>NUCLEOTIDE SEQUENCE</scope>
    <source>
        <strain evidence="3">FACHB-1375</strain>
    </source>
</reference>
<dbReference type="InterPro" id="IPR037221">
    <property type="entry name" value="H-type_lectin_dom_sf"/>
</dbReference>